<dbReference type="AlphaFoldDB" id="A0A7V4DEF8"/>
<dbReference type="GO" id="GO:0016757">
    <property type="term" value="F:glycosyltransferase activity"/>
    <property type="evidence" value="ECO:0007669"/>
    <property type="project" value="UniProtKB-KW"/>
</dbReference>
<evidence type="ECO:0000259" key="8">
    <source>
        <dbReference type="Pfam" id="PF05157"/>
    </source>
</evidence>
<feature type="domain" description="Type II secretion system protein GspE N-terminal" evidence="8">
    <location>
        <begin position="73"/>
        <end position="145"/>
    </location>
</feature>
<dbReference type="InterPro" id="IPR007831">
    <property type="entry name" value="T2SS_GspE_N"/>
</dbReference>
<dbReference type="InterPro" id="IPR001173">
    <property type="entry name" value="Glyco_trans_2-like"/>
</dbReference>
<name>A0A7V4DEF8_9BACT</name>
<keyword evidence="6 7" id="KW-0472">Membrane</keyword>
<keyword evidence="5 7" id="KW-1133">Transmembrane helix</keyword>
<dbReference type="EMBL" id="DTFV01000099">
    <property type="protein sequence ID" value="HGI30989.1"/>
    <property type="molecule type" value="Genomic_DNA"/>
</dbReference>
<evidence type="ECO:0000256" key="2">
    <source>
        <dbReference type="ARBA" id="ARBA00022676"/>
    </source>
</evidence>
<proteinExistence type="predicted"/>
<dbReference type="SUPFAM" id="SSF160246">
    <property type="entry name" value="EspE N-terminal domain-like"/>
    <property type="match status" value="1"/>
</dbReference>
<evidence type="ECO:0000256" key="6">
    <source>
        <dbReference type="ARBA" id="ARBA00023136"/>
    </source>
</evidence>
<evidence type="ECO:0000256" key="4">
    <source>
        <dbReference type="ARBA" id="ARBA00022692"/>
    </source>
</evidence>
<accession>A0A7V4DEF8</accession>
<feature type="transmembrane region" description="Helical" evidence="7">
    <location>
        <begin position="571"/>
        <end position="593"/>
    </location>
</feature>
<evidence type="ECO:0000259" key="9">
    <source>
        <dbReference type="Pfam" id="PF13632"/>
    </source>
</evidence>
<comment type="caution">
    <text evidence="10">The sequence shown here is derived from an EMBL/GenBank/DDBJ whole genome shotgun (WGS) entry which is preliminary data.</text>
</comment>
<feature type="domain" description="Glycosyltransferase 2-like" evidence="9">
    <location>
        <begin position="332"/>
        <end position="525"/>
    </location>
</feature>
<dbReference type="Pfam" id="PF05157">
    <property type="entry name" value="MshEN"/>
    <property type="match status" value="1"/>
</dbReference>
<keyword evidence="3 10" id="KW-0808">Transferase</keyword>
<feature type="transmembrane region" description="Helical" evidence="7">
    <location>
        <begin position="199"/>
        <end position="218"/>
    </location>
</feature>
<sequence length="616" mass="70943">MKRKLLGELLLERGIIREEDLEEALRFQKETGGLLGEILVLRGLVHPMELYEVLAEQGNLLYAGRDLEELLQSIDRTLLERFDPQDLLRFAFFPRRLNQGALEILTPFPENPHRDRWLEENFPKTAIHMALITPYELDWLLHFFFKERFLKEATAGLFFRAPEESAARVLVPWQWGVLSGILFALLFGVFLAPQTTLKVLFALVNLAFFAQVLFKLLVGLAGSSREPLAISKEELESLDPRKLPVYTVLLPLHREPPEVIEQLTSAIRALDYPQEKLDILFLIEEDDPETLRACKAAYPPYNVRFILIPRGFPKTKPRACNFGLAFARGEYLTIYDAEDIPEKDQLKKAVLAFRKLPKEYVCLQAALNFYNATQNLLTRLFTLEYSFWFDYLLPGLSRLRLPIPLGGTSNHFRVEALRKLGGWDPFNVTEDADLGMRAHYRGYRVGILPSTTFEEATSHLKNWIRQRSRWLKGYLQTFLVHNRRPLHVLKTSGFRGWLTLQLFIGGTPLGYAASVVLWGVLFAWLFSRGKFLEPYFSGPILCIGAMNLFVGNFLGVYFSMFAVFRRNLDHLLPFALLNPLYWALAGIAAWKGIGQLLSRPFFWEKTVHGMFRRKGP</sequence>
<dbReference type="InterPro" id="IPR050321">
    <property type="entry name" value="Glycosyltr_2/OpgH_subfam"/>
</dbReference>
<evidence type="ECO:0000256" key="7">
    <source>
        <dbReference type="SAM" id="Phobius"/>
    </source>
</evidence>
<gene>
    <name evidence="10" type="ORF">ENV30_06760</name>
</gene>
<keyword evidence="4 7" id="KW-0812">Transmembrane</keyword>
<dbReference type="PANTHER" id="PTHR43867">
    <property type="entry name" value="CELLULOSE SYNTHASE CATALYTIC SUBUNIT A [UDP-FORMING]"/>
    <property type="match status" value="1"/>
</dbReference>
<feature type="transmembrane region" description="Helical" evidence="7">
    <location>
        <begin position="175"/>
        <end position="193"/>
    </location>
</feature>
<keyword evidence="2" id="KW-0328">Glycosyltransferase</keyword>
<dbReference type="GO" id="GO:0016020">
    <property type="term" value="C:membrane"/>
    <property type="evidence" value="ECO:0007669"/>
    <property type="project" value="UniProtKB-SubCell"/>
</dbReference>
<protein>
    <submittedName>
        <fullName evidence="10">Glycosyltransferase</fullName>
    </submittedName>
</protein>
<reference evidence="10" key="1">
    <citation type="journal article" date="2020" name="mSystems">
        <title>Genome- and Community-Level Interaction Insights into Carbon Utilization and Element Cycling Functions of Hydrothermarchaeota in Hydrothermal Sediment.</title>
        <authorList>
            <person name="Zhou Z."/>
            <person name="Liu Y."/>
            <person name="Xu W."/>
            <person name="Pan J."/>
            <person name="Luo Z.H."/>
            <person name="Li M."/>
        </authorList>
    </citation>
    <scope>NUCLEOTIDE SEQUENCE [LARGE SCALE GENOMIC DNA]</scope>
    <source>
        <strain evidence="10">SpSt-747</strain>
    </source>
</reference>
<organism evidence="10">
    <name type="scientific">Candidatus Caldatribacterium californiense</name>
    <dbReference type="NCBI Taxonomy" id="1454726"/>
    <lineage>
        <taxon>Bacteria</taxon>
        <taxon>Pseudomonadati</taxon>
        <taxon>Atribacterota</taxon>
        <taxon>Atribacteria</taxon>
        <taxon>Atribacterales</taxon>
        <taxon>Candidatus Caldatribacteriaceae</taxon>
        <taxon>Candidatus Caldatribacterium</taxon>
    </lineage>
</organism>
<dbReference type="Pfam" id="PF13632">
    <property type="entry name" value="Glyco_trans_2_3"/>
    <property type="match status" value="1"/>
</dbReference>
<evidence type="ECO:0000256" key="5">
    <source>
        <dbReference type="ARBA" id="ARBA00022989"/>
    </source>
</evidence>
<evidence type="ECO:0000256" key="3">
    <source>
        <dbReference type="ARBA" id="ARBA00022679"/>
    </source>
</evidence>
<feature type="transmembrane region" description="Helical" evidence="7">
    <location>
        <begin position="538"/>
        <end position="564"/>
    </location>
</feature>
<evidence type="ECO:0000256" key="1">
    <source>
        <dbReference type="ARBA" id="ARBA00004141"/>
    </source>
</evidence>
<dbReference type="PANTHER" id="PTHR43867:SF2">
    <property type="entry name" value="CELLULOSE SYNTHASE CATALYTIC SUBUNIT A [UDP-FORMING]"/>
    <property type="match status" value="1"/>
</dbReference>
<dbReference type="CDD" id="cd06427">
    <property type="entry name" value="CESA_like_2"/>
    <property type="match status" value="1"/>
</dbReference>
<evidence type="ECO:0000313" key="10">
    <source>
        <dbReference type="EMBL" id="HGI30989.1"/>
    </source>
</evidence>
<feature type="transmembrane region" description="Helical" evidence="7">
    <location>
        <begin position="502"/>
        <end position="526"/>
    </location>
</feature>
<dbReference type="InterPro" id="IPR037257">
    <property type="entry name" value="T2SS_E_N_sf"/>
</dbReference>
<dbReference type="Gene3D" id="3.90.550.10">
    <property type="entry name" value="Spore Coat Polysaccharide Biosynthesis Protein SpsA, Chain A"/>
    <property type="match status" value="1"/>
</dbReference>
<dbReference type="InterPro" id="IPR029044">
    <property type="entry name" value="Nucleotide-diphossugar_trans"/>
</dbReference>
<dbReference type="SUPFAM" id="SSF53448">
    <property type="entry name" value="Nucleotide-diphospho-sugar transferases"/>
    <property type="match status" value="1"/>
</dbReference>
<comment type="subcellular location">
    <subcellularLocation>
        <location evidence="1">Membrane</location>
        <topology evidence="1">Multi-pass membrane protein</topology>
    </subcellularLocation>
</comment>